<feature type="transmembrane region" description="Helical" evidence="1">
    <location>
        <begin position="9"/>
        <end position="30"/>
    </location>
</feature>
<evidence type="ECO:0000256" key="1">
    <source>
        <dbReference type="SAM" id="Phobius"/>
    </source>
</evidence>
<name>A0ABR2ZAG1_9AGAR</name>
<feature type="transmembrane region" description="Helical" evidence="1">
    <location>
        <begin position="36"/>
        <end position="55"/>
    </location>
</feature>
<organism evidence="2 3">
    <name type="scientific">Marasmius tenuissimus</name>
    <dbReference type="NCBI Taxonomy" id="585030"/>
    <lineage>
        <taxon>Eukaryota</taxon>
        <taxon>Fungi</taxon>
        <taxon>Dikarya</taxon>
        <taxon>Basidiomycota</taxon>
        <taxon>Agaricomycotina</taxon>
        <taxon>Agaricomycetes</taxon>
        <taxon>Agaricomycetidae</taxon>
        <taxon>Agaricales</taxon>
        <taxon>Marasmiineae</taxon>
        <taxon>Marasmiaceae</taxon>
        <taxon>Marasmius</taxon>
    </lineage>
</organism>
<sequence length="105" mass="11343">MRIIIESGLLYSISLLIVYIYQLFMGGFVIPFDPTVVPVQFSGIAPTIIIVRAGYHKSVVNVQQAIPTFQAAPAECQSFAIGSTVRIQVEGSSDADCGFESGRMV</sequence>
<reference evidence="2 3" key="1">
    <citation type="submission" date="2024-05" db="EMBL/GenBank/DDBJ databases">
        <title>A draft genome resource for the thread blight pathogen Marasmius tenuissimus strain MS-2.</title>
        <authorList>
            <person name="Yulfo-Soto G.E."/>
            <person name="Baruah I.K."/>
            <person name="Amoako-Attah I."/>
            <person name="Bukari Y."/>
            <person name="Meinhardt L.W."/>
            <person name="Bailey B.A."/>
            <person name="Cohen S.P."/>
        </authorList>
    </citation>
    <scope>NUCLEOTIDE SEQUENCE [LARGE SCALE GENOMIC DNA]</scope>
    <source>
        <strain evidence="2 3">MS-2</strain>
    </source>
</reference>
<keyword evidence="3" id="KW-1185">Reference proteome</keyword>
<protein>
    <submittedName>
        <fullName evidence="2">Uncharacterized protein</fullName>
    </submittedName>
</protein>
<gene>
    <name evidence="2" type="ORF">AAF712_015357</name>
</gene>
<comment type="caution">
    <text evidence="2">The sequence shown here is derived from an EMBL/GenBank/DDBJ whole genome shotgun (WGS) entry which is preliminary data.</text>
</comment>
<evidence type="ECO:0000313" key="3">
    <source>
        <dbReference type="Proteomes" id="UP001437256"/>
    </source>
</evidence>
<dbReference type="EMBL" id="JBBXMP010000393">
    <property type="protein sequence ID" value="KAL0057984.1"/>
    <property type="molecule type" value="Genomic_DNA"/>
</dbReference>
<accession>A0ABR2ZAG1</accession>
<keyword evidence="1" id="KW-0472">Membrane</keyword>
<keyword evidence="1" id="KW-1133">Transmembrane helix</keyword>
<keyword evidence="1" id="KW-0812">Transmembrane</keyword>
<evidence type="ECO:0000313" key="2">
    <source>
        <dbReference type="EMBL" id="KAL0057984.1"/>
    </source>
</evidence>
<dbReference type="Proteomes" id="UP001437256">
    <property type="component" value="Unassembled WGS sequence"/>
</dbReference>
<proteinExistence type="predicted"/>